<keyword evidence="13" id="KW-0251">Elongation factor</keyword>
<dbReference type="Proteomes" id="UP001454489">
    <property type="component" value="Unassembled WGS sequence"/>
</dbReference>
<dbReference type="InterPro" id="IPR036953">
    <property type="entry name" value="GreA/GreB_C_sf"/>
</dbReference>
<evidence type="ECO:0000259" key="11">
    <source>
        <dbReference type="Pfam" id="PF01272"/>
    </source>
</evidence>
<dbReference type="PROSITE" id="PS00830">
    <property type="entry name" value="GREAB_2"/>
    <property type="match status" value="1"/>
</dbReference>
<accession>A0ABV1HFU8</accession>
<keyword evidence="4 9" id="KW-0175">Coiled coil</keyword>
<dbReference type="Gene3D" id="1.10.287.180">
    <property type="entry name" value="Transcription elongation factor, GreA/GreB, N-terminal domain"/>
    <property type="match status" value="1"/>
</dbReference>
<keyword evidence="13" id="KW-0648">Protein biosynthesis</keyword>
<dbReference type="HAMAP" id="MF_00105">
    <property type="entry name" value="GreA_GreB"/>
    <property type="match status" value="1"/>
</dbReference>
<keyword evidence="6 9" id="KW-0804">Transcription</keyword>
<protein>
    <recommendedName>
        <fullName evidence="2 9">Transcription elongation factor GreA</fullName>
    </recommendedName>
    <alternativeName>
        <fullName evidence="8 9">Transcript cleavage factor GreA</fullName>
    </alternativeName>
</protein>
<dbReference type="InterPro" id="IPR022691">
    <property type="entry name" value="Tscrpt_elong_fac_GreA/B_N"/>
</dbReference>
<dbReference type="SUPFAM" id="SSF54534">
    <property type="entry name" value="FKBP-like"/>
    <property type="match status" value="1"/>
</dbReference>
<dbReference type="PROSITE" id="PS00829">
    <property type="entry name" value="GREAB_1"/>
    <property type="match status" value="1"/>
</dbReference>
<dbReference type="PIRSF" id="PIRSF006092">
    <property type="entry name" value="GreA_GreB"/>
    <property type="match status" value="1"/>
</dbReference>
<dbReference type="NCBIfam" id="NF001263">
    <property type="entry name" value="PRK00226.1-4"/>
    <property type="match status" value="1"/>
</dbReference>
<name>A0ABV1HFU8_9FIRM</name>
<dbReference type="GO" id="GO:0003746">
    <property type="term" value="F:translation elongation factor activity"/>
    <property type="evidence" value="ECO:0007669"/>
    <property type="project" value="UniProtKB-KW"/>
</dbReference>
<reference evidence="13 14" key="1">
    <citation type="submission" date="2024-03" db="EMBL/GenBank/DDBJ databases">
        <title>Human intestinal bacterial collection.</title>
        <authorList>
            <person name="Pauvert C."/>
            <person name="Hitch T.C.A."/>
            <person name="Clavel T."/>
        </authorList>
    </citation>
    <scope>NUCLEOTIDE SEQUENCE [LARGE SCALE GENOMIC DNA]</scope>
    <source>
        <strain evidence="13 14">CLA-AA-H185</strain>
    </source>
</reference>
<keyword evidence="3 9" id="KW-0805">Transcription regulation</keyword>
<gene>
    <name evidence="9 13" type="primary">greA</name>
    <name evidence="13" type="ORF">WMO43_12035</name>
</gene>
<dbReference type="EMBL" id="JBBMEX010000014">
    <property type="protein sequence ID" value="MEQ2558590.1"/>
    <property type="molecule type" value="Genomic_DNA"/>
</dbReference>
<dbReference type="Pfam" id="PF03449">
    <property type="entry name" value="GreA_GreB_N"/>
    <property type="match status" value="1"/>
</dbReference>
<feature type="coiled-coil region" evidence="9">
    <location>
        <begin position="12"/>
        <end position="76"/>
    </location>
</feature>
<dbReference type="InterPro" id="IPR036805">
    <property type="entry name" value="Tscrpt_elong_fac_GreA/B_N_sf"/>
</dbReference>
<feature type="domain" description="Transcription elongation factor GreA/GreB C-terminal" evidence="11">
    <location>
        <begin position="84"/>
        <end position="156"/>
    </location>
</feature>
<dbReference type="Pfam" id="PF01272">
    <property type="entry name" value="GreA_GreB"/>
    <property type="match status" value="1"/>
</dbReference>
<evidence type="ECO:0000256" key="8">
    <source>
        <dbReference type="ARBA" id="ARBA00030776"/>
    </source>
</evidence>
<comment type="function">
    <text evidence="7 9 10">Necessary for efficient RNA polymerase transcription elongation past template-encoded arresting sites. The arresting sites in DNA have the property of trapping a certain fraction of elongating RNA polymerases that pass through, resulting in locked ternary complexes. Cleavage of the nascent transcript by cleavage factors such as GreA or GreB allows the resumption of elongation from the new 3'terminus. GreA releases sequences of 2 to 3 nucleotides.</text>
</comment>
<proteinExistence type="inferred from homology"/>
<evidence type="ECO:0000256" key="1">
    <source>
        <dbReference type="ARBA" id="ARBA00008213"/>
    </source>
</evidence>
<dbReference type="SUPFAM" id="SSF46557">
    <property type="entry name" value="GreA transcript cleavage protein, N-terminal domain"/>
    <property type="match status" value="1"/>
</dbReference>
<dbReference type="NCBIfam" id="TIGR01462">
    <property type="entry name" value="greA"/>
    <property type="match status" value="1"/>
</dbReference>
<keyword evidence="14" id="KW-1185">Reference proteome</keyword>
<evidence type="ECO:0000313" key="14">
    <source>
        <dbReference type="Proteomes" id="UP001454489"/>
    </source>
</evidence>
<dbReference type="PANTHER" id="PTHR30437">
    <property type="entry name" value="TRANSCRIPTION ELONGATION FACTOR GREA"/>
    <property type="match status" value="1"/>
</dbReference>
<evidence type="ECO:0000256" key="4">
    <source>
        <dbReference type="ARBA" id="ARBA00023054"/>
    </source>
</evidence>
<dbReference type="Gene3D" id="3.10.50.30">
    <property type="entry name" value="Transcription elongation factor, GreA/GreB, C-terminal domain"/>
    <property type="match status" value="1"/>
</dbReference>
<evidence type="ECO:0000259" key="12">
    <source>
        <dbReference type="Pfam" id="PF03449"/>
    </source>
</evidence>
<evidence type="ECO:0000256" key="5">
    <source>
        <dbReference type="ARBA" id="ARBA00023125"/>
    </source>
</evidence>
<evidence type="ECO:0000256" key="3">
    <source>
        <dbReference type="ARBA" id="ARBA00023015"/>
    </source>
</evidence>
<evidence type="ECO:0000256" key="9">
    <source>
        <dbReference type="HAMAP-Rule" id="MF_00105"/>
    </source>
</evidence>
<feature type="domain" description="Transcription elongation factor GreA/GreB N-terminal" evidence="12">
    <location>
        <begin position="6"/>
        <end position="75"/>
    </location>
</feature>
<evidence type="ECO:0000256" key="7">
    <source>
        <dbReference type="ARBA" id="ARBA00024916"/>
    </source>
</evidence>
<dbReference type="PANTHER" id="PTHR30437:SF4">
    <property type="entry name" value="TRANSCRIPTION ELONGATION FACTOR GREA"/>
    <property type="match status" value="1"/>
</dbReference>
<evidence type="ECO:0000256" key="2">
    <source>
        <dbReference type="ARBA" id="ARBA00013729"/>
    </source>
</evidence>
<evidence type="ECO:0000256" key="6">
    <source>
        <dbReference type="ARBA" id="ARBA00023163"/>
    </source>
</evidence>
<dbReference type="InterPro" id="IPR018151">
    <property type="entry name" value="TF_GreA/GreB_CS"/>
</dbReference>
<comment type="similarity">
    <text evidence="1 9 10">Belongs to the GreA/GreB family.</text>
</comment>
<evidence type="ECO:0000256" key="10">
    <source>
        <dbReference type="RuleBase" id="RU000556"/>
    </source>
</evidence>
<sequence>MDKKNLLTYEGLQKLESELHNLKVVKRKEVAQKIKEAREQGDLSENAEYDAAKDEQRDIEARIDEIEKILKNAEVVVEEEVDLDKISVGCRVKILDMEYDEELDYKIVGSTEANSLKGKISNESPVGKALLGAKVGEVVTVETQAGDLNYKVLEIQRSN</sequence>
<dbReference type="InterPro" id="IPR001437">
    <property type="entry name" value="Tscrpt_elong_fac_GreA/B_C"/>
</dbReference>
<dbReference type="InterPro" id="IPR028624">
    <property type="entry name" value="Tscrpt_elong_fac_GreA/B"/>
</dbReference>
<dbReference type="InterPro" id="IPR023459">
    <property type="entry name" value="Tscrpt_elong_fac_GreA/B_fam"/>
</dbReference>
<dbReference type="InterPro" id="IPR006359">
    <property type="entry name" value="Tscrpt_elong_fac_GreA"/>
</dbReference>
<keyword evidence="5 9" id="KW-0238">DNA-binding</keyword>
<evidence type="ECO:0000313" key="13">
    <source>
        <dbReference type="EMBL" id="MEQ2558590.1"/>
    </source>
</evidence>
<comment type="caution">
    <text evidence="13">The sequence shown here is derived from an EMBL/GenBank/DDBJ whole genome shotgun (WGS) entry which is preliminary data.</text>
</comment>
<organism evidence="13 14">
    <name type="scientific">Maccoyibacter intestinihominis</name>
    <dbReference type="NCBI Taxonomy" id="3133499"/>
    <lineage>
        <taxon>Bacteria</taxon>
        <taxon>Bacillati</taxon>
        <taxon>Bacillota</taxon>
        <taxon>Clostridia</taxon>
        <taxon>Lachnospirales</taxon>
        <taxon>Lachnospiraceae</taxon>
        <taxon>Maccoyibacter</taxon>
    </lineage>
</organism>